<dbReference type="InterPro" id="IPR050072">
    <property type="entry name" value="Peptidase_M20A"/>
</dbReference>
<name>A0ABZ3EDP4_9STAP</name>
<gene>
    <name evidence="16" type="ORF">QQM35_02210</name>
</gene>
<feature type="domain" description="Peptidase M20 dimerisation" evidence="15">
    <location>
        <begin position="173"/>
        <end position="309"/>
    </location>
</feature>
<keyword evidence="9" id="KW-0378">Hydrolase</keyword>
<accession>A0ABZ3EDP4</accession>
<dbReference type="PANTHER" id="PTHR43808">
    <property type="entry name" value="ACETYLORNITHINE DEACETYLASE"/>
    <property type="match status" value="1"/>
</dbReference>
<sequence>MSTFSTEDKIQILSDIVGINTVNDNELEVCEYFQKLFAQHGIDSTIDKVDERRANLIAEIGEGSPVIGISGHMDVVSEGDRDQWSYDPFKLTEKDGFLYGRGAADMKSGLAALAISLIEIKNANALKQGRIRFLATTGEEVEQKGSAQLHEKGYMDDVDALVIAEPSQDFLVYAHKGSMDYRINSTGKSAHSSMPVVGENAITPLLSFIRDIDESYAQITEDVKGKTLDFTNIKEKFKESLSSDISDSELENVLNGLVISNTIINGGNQVNSVPEAASAEFNIRTIPEYNNEKVKSLFDNTLERHNAKGAQLESDLYLDLEHVSTSGQNKLVDTAKSIGERMFDKELKSSAFGGVTDASNLLRSKDESFPFVVFGPGSGAHQVDEAVEKDMYLKFIDFYIELLTTYSTK</sequence>
<keyword evidence="17" id="KW-1185">Reference proteome</keyword>
<comment type="cofactor">
    <cofactor evidence="2">
        <name>Zn(2+)</name>
        <dbReference type="ChEBI" id="CHEBI:29105"/>
    </cofactor>
</comment>
<dbReference type="InterPro" id="IPR011650">
    <property type="entry name" value="Peptidase_M20_dimer"/>
</dbReference>
<keyword evidence="11" id="KW-0220">Diaminopimelate biosynthesis</keyword>
<evidence type="ECO:0000256" key="8">
    <source>
        <dbReference type="ARBA" id="ARBA00022723"/>
    </source>
</evidence>
<keyword evidence="12" id="KW-0457">Lysine biosynthesis</keyword>
<evidence type="ECO:0000259" key="15">
    <source>
        <dbReference type="Pfam" id="PF07687"/>
    </source>
</evidence>
<evidence type="ECO:0000256" key="13">
    <source>
        <dbReference type="ARBA" id="ARBA00023285"/>
    </source>
</evidence>
<keyword evidence="8" id="KW-0479">Metal-binding</keyword>
<evidence type="ECO:0000256" key="11">
    <source>
        <dbReference type="ARBA" id="ARBA00022915"/>
    </source>
</evidence>
<dbReference type="EMBL" id="CP128355">
    <property type="protein sequence ID" value="XAF70956.1"/>
    <property type="molecule type" value="Genomic_DNA"/>
</dbReference>
<dbReference type="PROSITE" id="PS00759">
    <property type="entry name" value="ARGE_DAPE_CPG2_2"/>
    <property type="match status" value="1"/>
</dbReference>
<keyword evidence="10" id="KW-0862">Zinc</keyword>
<dbReference type="PANTHER" id="PTHR43808:SF8">
    <property type="entry name" value="PEPTIDASE M20 DIMERISATION DOMAIN-CONTAINING PROTEIN"/>
    <property type="match status" value="1"/>
</dbReference>
<evidence type="ECO:0000256" key="14">
    <source>
        <dbReference type="ARBA" id="ARBA00051301"/>
    </source>
</evidence>
<protein>
    <recommendedName>
        <fullName evidence="6">Probable succinyl-diaminopimelate desuccinylase</fullName>
        <ecNumber evidence="5">3.5.1.18</ecNumber>
    </recommendedName>
</protein>
<keyword evidence="7" id="KW-0028">Amino-acid biosynthesis</keyword>
<reference evidence="16 17" key="1">
    <citation type="journal article" date="2024" name="Pathogens">
        <title>Staphylococcus hsinchuensis sp. nov., Isolated from Soymilk.</title>
        <authorList>
            <person name="Wang Y.T."/>
            <person name="Lin Y.C."/>
            <person name="Hsieh Y.H."/>
            <person name="Lin Y.T."/>
            <person name="Hamada M."/>
            <person name="Chen C.C."/>
            <person name="Liou J.S."/>
            <person name="Lee A.Y."/>
            <person name="Zhang W.L."/>
            <person name="Chen Y.T."/>
            <person name="Huang C.H."/>
        </authorList>
    </citation>
    <scope>NUCLEOTIDE SEQUENCE [LARGE SCALE GENOMIC DNA]</scope>
    <source>
        <strain evidence="16 17">H164</strain>
    </source>
</reference>
<dbReference type="InterPro" id="IPR001261">
    <property type="entry name" value="ArgE/DapE_CS"/>
</dbReference>
<dbReference type="InterPro" id="IPR036264">
    <property type="entry name" value="Bact_exopeptidase_dim_dom"/>
</dbReference>
<organism evidence="16 17">
    <name type="scientific">Staphylococcus hsinchuensis</name>
    <dbReference type="NCBI Taxonomy" id="3051183"/>
    <lineage>
        <taxon>Bacteria</taxon>
        <taxon>Bacillati</taxon>
        <taxon>Bacillota</taxon>
        <taxon>Bacilli</taxon>
        <taxon>Bacillales</taxon>
        <taxon>Staphylococcaceae</taxon>
        <taxon>Staphylococcus</taxon>
    </lineage>
</organism>
<keyword evidence="13" id="KW-0170">Cobalt</keyword>
<evidence type="ECO:0000256" key="5">
    <source>
        <dbReference type="ARBA" id="ARBA00011921"/>
    </source>
</evidence>
<dbReference type="CDD" id="cd08659">
    <property type="entry name" value="M20_ArgE_DapE-like"/>
    <property type="match status" value="1"/>
</dbReference>
<comment type="similarity">
    <text evidence="4">Belongs to the peptidase M20A family.</text>
</comment>
<dbReference type="NCBIfam" id="TIGR01910">
    <property type="entry name" value="DapE-ArgE"/>
    <property type="match status" value="1"/>
</dbReference>
<evidence type="ECO:0000256" key="10">
    <source>
        <dbReference type="ARBA" id="ARBA00022833"/>
    </source>
</evidence>
<dbReference type="Gene3D" id="3.30.70.360">
    <property type="match status" value="1"/>
</dbReference>
<dbReference type="InterPro" id="IPR002933">
    <property type="entry name" value="Peptidase_M20"/>
</dbReference>
<evidence type="ECO:0000256" key="7">
    <source>
        <dbReference type="ARBA" id="ARBA00022605"/>
    </source>
</evidence>
<proteinExistence type="inferred from homology"/>
<dbReference type="RefSeq" id="WP_251517206.1">
    <property type="nucleotide sequence ID" value="NZ_CP128355.1"/>
</dbReference>
<dbReference type="NCBIfam" id="NF006365">
    <property type="entry name" value="PRK08588.1"/>
    <property type="match status" value="1"/>
</dbReference>
<evidence type="ECO:0000256" key="9">
    <source>
        <dbReference type="ARBA" id="ARBA00022801"/>
    </source>
</evidence>
<comment type="catalytic activity">
    <reaction evidence="14">
        <text>N-succinyl-(2S,6S)-2,6-diaminopimelate + H2O = (2S,6S)-2,6-diaminopimelate + succinate</text>
        <dbReference type="Rhea" id="RHEA:22608"/>
        <dbReference type="ChEBI" id="CHEBI:15377"/>
        <dbReference type="ChEBI" id="CHEBI:30031"/>
        <dbReference type="ChEBI" id="CHEBI:57609"/>
        <dbReference type="ChEBI" id="CHEBI:58087"/>
        <dbReference type="EC" id="3.5.1.18"/>
    </reaction>
</comment>
<evidence type="ECO:0000313" key="17">
    <source>
        <dbReference type="Proteomes" id="UP001436297"/>
    </source>
</evidence>
<dbReference type="Proteomes" id="UP001436297">
    <property type="component" value="Chromosome"/>
</dbReference>
<dbReference type="Pfam" id="PF07687">
    <property type="entry name" value="M20_dimer"/>
    <property type="match status" value="1"/>
</dbReference>
<evidence type="ECO:0000256" key="2">
    <source>
        <dbReference type="ARBA" id="ARBA00001947"/>
    </source>
</evidence>
<evidence type="ECO:0000313" key="16">
    <source>
        <dbReference type="EMBL" id="XAF70956.1"/>
    </source>
</evidence>
<evidence type="ECO:0000256" key="4">
    <source>
        <dbReference type="ARBA" id="ARBA00006247"/>
    </source>
</evidence>
<dbReference type="Gene3D" id="3.40.630.10">
    <property type="entry name" value="Zn peptidases"/>
    <property type="match status" value="2"/>
</dbReference>
<dbReference type="InterPro" id="IPR010182">
    <property type="entry name" value="ArgE/DapE"/>
</dbReference>
<evidence type="ECO:0000256" key="1">
    <source>
        <dbReference type="ARBA" id="ARBA00001941"/>
    </source>
</evidence>
<dbReference type="SUPFAM" id="SSF53187">
    <property type="entry name" value="Zn-dependent exopeptidases"/>
    <property type="match status" value="1"/>
</dbReference>
<comment type="cofactor">
    <cofactor evidence="1">
        <name>Co(2+)</name>
        <dbReference type="ChEBI" id="CHEBI:48828"/>
    </cofactor>
</comment>
<evidence type="ECO:0000256" key="6">
    <source>
        <dbReference type="ARBA" id="ARBA00016853"/>
    </source>
</evidence>
<dbReference type="SUPFAM" id="SSF55031">
    <property type="entry name" value="Bacterial exopeptidase dimerisation domain"/>
    <property type="match status" value="1"/>
</dbReference>
<dbReference type="EC" id="3.5.1.18" evidence="5"/>
<dbReference type="Pfam" id="PF01546">
    <property type="entry name" value="Peptidase_M20"/>
    <property type="match status" value="1"/>
</dbReference>
<comment type="pathway">
    <text evidence="3">Amino-acid biosynthesis; L-lysine biosynthesis via DAP pathway; LL-2,6-diaminopimelate from (S)-tetrahydrodipicolinate (succinylase route): step 3/3.</text>
</comment>
<evidence type="ECO:0000256" key="3">
    <source>
        <dbReference type="ARBA" id="ARBA00005130"/>
    </source>
</evidence>
<dbReference type="PROSITE" id="PS00758">
    <property type="entry name" value="ARGE_DAPE_CPG2_1"/>
    <property type="match status" value="1"/>
</dbReference>
<evidence type="ECO:0000256" key="12">
    <source>
        <dbReference type="ARBA" id="ARBA00023154"/>
    </source>
</evidence>